<dbReference type="Proteomes" id="UP001230504">
    <property type="component" value="Unassembled WGS sequence"/>
</dbReference>
<evidence type="ECO:0000256" key="2">
    <source>
        <dbReference type="ARBA" id="ARBA00023026"/>
    </source>
</evidence>
<dbReference type="RefSeq" id="XP_060409512.1">
    <property type="nucleotide sequence ID" value="XM_060555680.1"/>
</dbReference>
<evidence type="ECO:0000256" key="3">
    <source>
        <dbReference type="ARBA" id="ARBA00044955"/>
    </source>
</evidence>
<dbReference type="Gene3D" id="3.10.350.10">
    <property type="entry name" value="LysM domain"/>
    <property type="match status" value="4"/>
</dbReference>
<comment type="caution">
    <text evidence="6">The sequence shown here is derived from an EMBL/GenBank/DDBJ whole genome shotgun (WGS) entry which is preliminary data.</text>
</comment>
<feature type="region of interest" description="Disordered" evidence="4">
    <location>
        <begin position="258"/>
        <end position="300"/>
    </location>
</feature>
<feature type="compositionally biased region" description="Low complexity" evidence="4">
    <location>
        <begin position="366"/>
        <end position="383"/>
    </location>
</feature>
<dbReference type="CDD" id="cd00118">
    <property type="entry name" value="LysM"/>
    <property type="match status" value="2"/>
</dbReference>
<accession>A0AAD8PQ55</accession>
<proteinExistence type="inferred from homology"/>
<dbReference type="GeneID" id="85439920"/>
<keyword evidence="2" id="KW-0843">Virulence</keyword>
<feature type="region of interest" description="Disordered" evidence="4">
    <location>
        <begin position="92"/>
        <end position="123"/>
    </location>
</feature>
<feature type="region of interest" description="Disordered" evidence="4">
    <location>
        <begin position="456"/>
        <end position="475"/>
    </location>
</feature>
<dbReference type="AlphaFoldDB" id="A0AAD8PQ55"/>
<protein>
    <submittedName>
        <fullName evidence="6">LysM domain-containing protein</fullName>
    </submittedName>
</protein>
<organism evidence="6 7">
    <name type="scientific">Colletotrichum navitas</name>
    <dbReference type="NCBI Taxonomy" id="681940"/>
    <lineage>
        <taxon>Eukaryota</taxon>
        <taxon>Fungi</taxon>
        <taxon>Dikarya</taxon>
        <taxon>Ascomycota</taxon>
        <taxon>Pezizomycotina</taxon>
        <taxon>Sordariomycetes</taxon>
        <taxon>Hypocreomycetidae</taxon>
        <taxon>Glomerellales</taxon>
        <taxon>Glomerellaceae</taxon>
        <taxon>Colletotrichum</taxon>
        <taxon>Colletotrichum graminicola species complex</taxon>
    </lineage>
</organism>
<evidence type="ECO:0000313" key="7">
    <source>
        <dbReference type="Proteomes" id="UP001230504"/>
    </source>
</evidence>
<reference evidence="6" key="1">
    <citation type="submission" date="2021-06" db="EMBL/GenBank/DDBJ databases">
        <title>Comparative genomics, transcriptomics and evolutionary studies reveal genomic signatures of adaptation to plant cell wall in hemibiotrophic fungi.</title>
        <authorList>
            <consortium name="DOE Joint Genome Institute"/>
            <person name="Baroncelli R."/>
            <person name="Diaz J.F."/>
            <person name="Benocci T."/>
            <person name="Peng M."/>
            <person name="Battaglia E."/>
            <person name="Haridas S."/>
            <person name="Andreopoulos W."/>
            <person name="Labutti K."/>
            <person name="Pangilinan J."/>
            <person name="Floch G.L."/>
            <person name="Makela M.R."/>
            <person name="Henrissat B."/>
            <person name="Grigoriev I.V."/>
            <person name="Crouch J.A."/>
            <person name="De Vries R.P."/>
            <person name="Sukno S.A."/>
            <person name="Thon M.R."/>
        </authorList>
    </citation>
    <scope>NUCLEOTIDE SEQUENCE</scope>
    <source>
        <strain evidence="6">CBS 125086</strain>
    </source>
</reference>
<feature type="region of interest" description="Disordered" evidence="4">
    <location>
        <begin position="366"/>
        <end position="396"/>
    </location>
</feature>
<evidence type="ECO:0000256" key="1">
    <source>
        <dbReference type="ARBA" id="ARBA00022669"/>
    </source>
</evidence>
<feature type="compositionally biased region" description="Low complexity" evidence="4">
    <location>
        <begin position="108"/>
        <end position="121"/>
    </location>
</feature>
<dbReference type="InterPro" id="IPR036779">
    <property type="entry name" value="LysM_dom_sf"/>
</dbReference>
<dbReference type="SUPFAM" id="SSF54106">
    <property type="entry name" value="LysM domain"/>
    <property type="match status" value="2"/>
</dbReference>
<evidence type="ECO:0000256" key="4">
    <source>
        <dbReference type="SAM" id="MobiDB-lite"/>
    </source>
</evidence>
<name>A0AAD8PQ55_9PEZI</name>
<dbReference type="PROSITE" id="PS51782">
    <property type="entry name" value="LYSM"/>
    <property type="match status" value="2"/>
</dbReference>
<keyword evidence="1" id="KW-0147">Chitin-binding</keyword>
<feature type="domain" description="LysM" evidence="5">
    <location>
        <begin position="400"/>
        <end position="448"/>
    </location>
</feature>
<dbReference type="SMART" id="SM00257">
    <property type="entry name" value="LysM"/>
    <property type="match status" value="2"/>
</dbReference>
<dbReference type="PANTHER" id="PTHR34997:SF1">
    <property type="entry name" value="PEPTIDOGLYCAN-BINDING LYSIN DOMAIN"/>
    <property type="match status" value="1"/>
</dbReference>
<sequence>MITPDCAANPSDPWCTNPANVSVENQRMASLYDDELLCSECFLHLMYKRVTSDFLADTDHSDYLVNEFQDMQDICQTTIGELATRVPPQYPSATNGIGWEPTEPGSPPSTTQPTATATAVPNPDPDCELGQWVDIFATRESTLAETDLERCNELAELHGIATGDLMVTTRSSSCTMEPEGPLYDEDSDEGWFCGSPACRLLRVNEGDTCESIAAAISNDTNPITAVRLATWNPNVLGACDFLVPNQYVCITRRGGSWVGPPESEIPDDGEGPVRGGPGSTPSLPILDNPSSPPTDVQQGIAPSCNRYVQANNTAASCWKIANDGGISQARLFELNPVLGESGEHCNTQVWLGYYYCVRIAGQGPTTTAPPATTSAVPTSEPTAVPTPSPIHQGTTPNCNKWAEAQDGDSCWKMANDAGIAQSSFYEWNTVLANGDSCDMIWPGYFYCIGVRSDPPTTATQAPPATTTATAPKPSQTQAGIPASCDTFAQALSGASCWQLATDAGITLEQFFSWNPVVGSEGENCGTQIWPEYYYCVGVSG</sequence>
<dbReference type="InterPro" id="IPR052210">
    <property type="entry name" value="LysM1-like"/>
</dbReference>
<dbReference type="InterPro" id="IPR018392">
    <property type="entry name" value="LysM"/>
</dbReference>
<gene>
    <name evidence="6" type="ORF">LY79DRAFT_524919</name>
</gene>
<dbReference type="GO" id="GO:0008061">
    <property type="term" value="F:chitin binding"/>
    <property type="evidence" value="ECO:0007669"/>
    <property type="project" value="UniProtKB-KW"/>
</dbReference>
<keyword evidence="7" id="KW-1185">Reference proteome</keyword>
<comment type="similarity">
    <text evidence="3">Belongs to the secreted LysM effector family.</text>
</comment>
<evidence type="ECO:0000259" key="5">
    <source>
        <dbReference type="PROSITE" id="PS51782"/>
    </source>
</evidence>
<evidence type="ECO:0000313" key="6">
    <source>
        <dbReference type="EMBL" id="KAK1573948.1"/>
    </source>
</evidence>
<feature type="domain" description="LysM" evidence="5">
    <location>
        <begin position="199"/>
        <end position="250"/>
    </location>
</feature>
<dbReference type="PANTHER" id="PTHR34997">
    <property type="entry name" value="AM15"/>
    <property type="match status" value="1"/>
</dbReference>
<dbReference type="Pfam" id="PF01476">
    <property type="entry name" value="LysM"/>
    <property type="match status" value="2"/>
</dbReference>
<dbReference type="EMBL" id="JAHLJV010000083">
    <property type="protein sequence ID" value="KAK1573948.1"/>
    <property type="molecule type" value="Genomic_DNA"/>
</dbReference>